<feature type="region of interest" description="Disordered" evidence="1">
    <location>
        <begin position="322"/>
        <end position="418"/>
    </location>
</feature>
<dbReference type="OrthoDB" id="2428204at2759"/>
<dbReference type="PANTHER" id="PTHR21437:SF1">
    <property type="entry name" value="WIDE AWAKE"/>
    <property type="match status" value="1"/>
</dbReference>
<feature type="compositionally biased region" description="Basic and acidic residues" evidence="1">
    <location>
        <begin position="60"/>
        <end position="69"/>
    </location>
</feature>
<dbReference type="PANTHER" id="PTHR21437">
    <property type="entry name" value="WIDE AWAKE"/>
    <property type="match status" value="1"/>
</dbReference>
<feature type="region of interest" description="Disordered" evidence="1">
    <location>
        <begin position="27"/>
        <end position="76"/>
    </location>
</feature>
<evidence type="ECO:0000256" key="1">
    <source>
        <dbReference type="SAM" id="MobiDB-lite"/>
    </source>
</evidence>
<dbReference type="STRING" id="46835.A0A504Z6D1"/>
<feature type="domain" description="Ras-associating" evidence="2">
    <location>
        <begin position="1631"/>
        <end position="1741"/>
    </location>
</feature>
<feature type="region of interest" description="Disordered" evidence="1">
    <location>
        <begin position="102"/>
        <end position="135"/>
    </location>
</feature>
<evidence type="ECO:0000259" key="2">
    <source>
        <dbReference type="PROSITE" id="PS50200"/>
    </source>
</evidence>
<evidence type="ECO:0000313" key="3">
    <source>
        <dbReference type="EMBL" id="TPP66247.1"/>
    </source>
</evidence>
<feature type="compositionally biased region" description="Basic and acidic residues" evidence="1">
    <location>
        <begin position="409"/>
        <end position="418"/>
    </location>
</feature>
<feature type="compositionally biased region" description="Basic and acidic residues" evidence="1">
    <location>
        <begin position="341"/>
        <end position="354"/>
    </location>
</feature>
<comment type="caution">
    <text evidence="3">The sequence shown here is derived from an EMBL/GenBank/DDBJ whole genome shotgun (WGS) entry which is preliminary data.</text>
</comment>
<reference evidence="3 4" key="1">
    <citation type="submission" date="2019-04" db="EMBL/GenBank/DDBJ databases">
        <title>Annotation for the trematode Fasciola gigantica.</title>
        <authorList>
            <person name="Choi Y.-J."/>
        </authorList>
    </citation>
    <scope>NUCLEOTIDE SEQUENCE [LARGE SCALE GENOMIC DNA]</scope>
    <source>
        <strain evidence="3">Uganda_cow_1</strain>
    </source>
</reference>
<organism evidence="3 4">
    <name type="scientific">Fasciola gigantica</name>
    <name type="common">Giant liver fluke</name>
    <dbReference type="NCBI Taxonomy" id="46835"/>
    <lineage>
        <taxon>Eukaryota</taxon>
        <taxon>Metazoa</taxon>
        <taxon>Spiralia</taxon>
        <taxon>Lophotrochozoa</taxon>
        <taxon>Platyhelminthes</taxon>
        <taxon>Trematoda</taxon>
        <taxon>Digenea</taxon>
        <taxon>Plagiorchiida</taxon>
        <taxon>Echinostomata</taxon>
        <taxon>Echinostomatoidea</taxon>
        <taxon>Fasciolidae</taxon>
        <taxon>Fasciola</taxon>
    </lineage>
</organism>
<dbReference type="InterPro" id="IPR003961">
    <property type="entry name" value="FN3_dom"/>
</dbReference>
<dbReference type="InterPro" id="IPR000159">
    <property type="entry name" value="RA_dom"/>
</dbReference>
<sequence length="1815" mass="202790">MLSNALNFLSDKRRRFHRSDTMPAFKIVACPGTGPASTTENIQKETSTGQSNAKQQPTEKSQDHLDDSRQQCNHPQHPIQLDSAQEEISEIYKPSVCAYSLSPSSSVAPQRPKFDVAPDSSNFANPTSATQTSTKNTNKTEFINEVSETELLTTENFAHSECDLARRAGGEEHTLGEPFCGSSSKLETLSLPLQGHNTLDALSTGLLSGSYSPCPSPLSIGSGSPNLGKADDVQTAHGGCSSTVKSHEKLHQNAQKIHFLCDEKEELASGTTIITTNESADIHTRSGGVRNTVTEGRKTNDNKEFTNYVNSARNRVAQIRAKAGGKSKLQRSNSSAQVLRRSREPVSGTRDRVRATSTQREIIIPGSSVAPETSSHPREQSVDRKRRGRRRGKTWIDKGPRSRSVTSPFHKERSPCEYESGKSKMEMLAELARRATAEQCFKIYVSSSGGIGGVQSNLTNVSPPSLGLPNQINTARALTDPSMGLNSITPNQSRGNRYTVVRRLRRNNSSINCLADRPFSNVENDLTVPTSQTAGDLLLPSKDVLMEKSKRAQEQEAQLILNDLFQWIESRDIEKVVENCQKLIQLNEELSSSSDQNDCHELGLNPLDYAVLVSSPQIITFLIMLGFRPGALLSVTLEHGPSKMRVNDPMKFLLTRRIGDVEATLNTAQVNLDAAIARANSYTIAQRDTSLPDLDQSAMDDAFSEVTKCECELKHVTKIRDRLIELRSALDRYPSVPVAPSKVVLMVYNARSLLVRVSPPRSPRLTILNLKNIETSKGTDDSSDTTSCESSSVESTAHTLLEGRRMAGFEPDIYGSLVIRYRIEWSLSADFEKGAGSTTVIPPIRLSSIFPDPKKRDPPARFYIRTGFYELDGLKPGQMIYVRVYAFTVRGWSEPCYAQPRCVAPSSWIDALPKARKNLDKTDNNIPLRYGADLFTEKFHALKKLLDQQLLLWAYRQPSTGNTGEITAGADETGKRTRSPMIQRKRSFRFPFTTKGMKFVKQTKSGIYLALVCHNSLSRSPSSSDREISGKPHLILVDDFIPMVCVTKEEPTPGLQLSADLNWFARLLAQPKLGTDLQLISDNLLRQTTPANLQFRFLLLAALQRMQMALGSYDVGVLYPDGFMGRVVDPGMGSFANDLSEYVFSSNFLGGTKIVEEMIDNVSSSTAPWISNVQPDTTMKVTQNALILVLVKHVQNSNDVACSAGLRWCPLEKFLRQNKMNLADFNLPSQTDSIPSPKISFADSDSGINRSFSTRSDQLYLAPEMHMLSNLDVLLFYSERRQYKLDPGLYVSLIQMHAQFDHQAKILVTKTAEMIHMLPVERVRRRTHVCRLEWNTLYNLLLVTDPDSTASCSRAQTVENEPYALRFCQKLHKAWLRLAKRLNYTEDELTEFRFYLPEVIQISPEHALILIFPKTDQVCLPPGQSSSPPPCNCSWIFMTYFERNLGSVYDPEFYNTAASLMSILEVLIPMSTLMQRQCITDSELSHCTERTNTLQSIYHQVESAYQEKRWLSEAISAARDRKRPYAFTLLSRTLKLFVDSVIRHTDSGKYGLRVVGDLGEIRLGRSEWKDVVYLGSANTLKETIQLVERKANTYEIQNLLSVCHVSEDTDLLTGPATGLYPAANHDRQVSVIRVYAGYATGLGSGTSVKILTSIRTTARDIVDAVIIKLNRTLETKRQNSKSDKQAFNLNYGWTRETADSNRFCLTVSLGTIERVIPDDFRLLLLQEPWRSGKLYVRLIHEVQQFISSNSPPRLYFATEVHSKFGLGENTEVVNFLLTPVRSDRAQFSVIQSAVHWVRKTNPPTVYVDGKSVINV</sequence>
<gene>
    <name evidence="3" type="ORF">FGIG_10590</name>
</gene>
<evidence type="ECO:0000313" key="4">
    <source>
        <dbReference type="Proteomes" id="UP000316759"/>
    </source>
</evidence>
<proteinExistence type="predicted"/>
<dbReference type="GO" id="GO:0007165">
    <property type="term" value="P:signal transduction"/>
    <property type="evidence" value="ECO:0007669"/>
    <property type="project" value="InterPro"/>
</dbReference>
<protein>
    <recommendedName>
        <fullName evidence="2">Ras-associating domain-containing protein</fullName>
    </recommendedName>
</protein>
<dbReference type="PROSITE" id="PS50200">
    <property type="entry name" value="RA"/>
    <property type="match status" value="1"/>
</dbReference>
<name>A0A504Z6D1_FASGI</name>
<keyword evidence="4" id="KW-1185">Reference proteome</keyword>
<accession>A0A504Z6D1</accession>
<feature type="compositionally biased region" description="Basic residues" evidence="1">
    <location>
        <begin position="384"/>
        <end position="393"/>
    </location>
</feature>
<feature type="compositionally biased region" description="Polar residues" evidence="1">
    <location>
        <begin position="119"/>
        <end position="135"/>
    </location>
</feature>
<dbReference type="CDD" id="cd00063">
    <property type="entry name" value="FN3"/>
    <property type="match status" value="1"/>
</dbReference>
<dbReference type="EMBL" id="SUNJ01002088">
    <property type="protein sequence ID" value="TPP66247.1"/>
    <property type="molecule type" value="Genomic_DNA"/>
</dbReference>
<dbReference type="InterPro" id="IPR039269">
    <property type="entry name" value="ANKFN1"/>
</dbReference>
<dbReference type="Proteomes" id="UP000316759">
    <property type="component" value="Unassembled WGS sequence"/>
</dbReference>
<feature type="compositionally biased region" description="Polar residues" evidence="1">
    <location>
        <begin position="35"/>
        <end position="59"/>
    </location>
</feature>
<dbReference type="SMART" id="SM00060">
    <property type="entry name" value="FN3"/>
    <property type="match status" value="1"/>
</dbReference>
<dbReference type="SMART" id="SM00314">
    <property type="entry name" value="RA"/>
    <property type="match status" value="1"/>
</dbReference>